<comment type="similarity">
    <text evidence="1">Belongs to the short-chain dehydrogenases/reductases (SDR) family.</text>
</comment>
<dbReference type="PRINTS" id="PR00081">
    <property type="entry name" value="GDHRDH"/>
</dbReference>
<sequence length="346" mass="37511">MPAIPDNELTKYHDRIKGKTVVVTGGGAGIGRATAKLFAFYGARVVVAGVRLSNVEQTVREIQELKSGEAVACKCDVTKWEDLVAMFDLAIETFGSVDVVVASAGIARIETGMIYLGTGLPAKPATDILDINLIGVLYTVHLAQHYLQLNQTSQMAENRVKSIILLGSIYSWSANILAPLYTATKHAMLGLMRSLDEPLSQKGISITSVDPFYSATNLLPSLSYLILAGLPLVPLPRIAKTILYATSHGTPENPRGGESFWVPGGCTPTFMIPRGEFKPGVYHLIDTKSNSTSPGISGAQYYFRLFSDLKPWLWRSLAVASVGIFISWLCLSAISARSSLWRVSRT</sequence>
<dbReference type="EMBL" id="KN834794">
    <property type="protein sequence ID" value="KIK56880.1"/>
    <property type="molecule type" value="Genomic_DNA"/>
</dbReference>
<dbReference type="Pfam" id="PF00106">
    <property type="entry name" value="adh_short"/>
    <property type="match status" value="1"/>
</dbReference>
<dbReference type="PANTHER" id="PTHR43180">
    <property type="entry name" value="3-OXOACYL-(ACYL-CARRIER-PROTEIN) REDUCTASE (AFU_ORTHOLOGUE AFUA_6G11210)"/>
    <property type="match status" value="1"/>
</dbReference>
<organism evidence="4 5">
    <name type="scientific">Collybiopsis luxurians FD-317 M1</name>
    <dbReference type="NCBI Taxonomy" id="944289"/>
    <lineage>
        <taxon>Eukaryota</taxon>
        <taxon>Fungi</taxon>
        <taxon>Dikarya</taxon>
        <taxon>Basidiomycota</taxon>
        <taxon>Agaricomycotina</taxon>
        <taxon>Agaricomycetes</taxon>
        <taxon>Agaricomycetidae</taxon>
        <taxon>Agaricales</taxon>
        <taxon>Marasmiineae</taxon>
        <taxon>Omphalotaceae</taxon>
        <taxon>Collybiopsis</taxon>
        <taxon>Collybiopsis luxurians</taxon>
    </lineage>
</organism>
<keyword evidence="5" id="KW-1185">Reference proteome</keyword>
<dbReference type="HOGENOM" id="CLU_010194_13_1_1"/>
<evidence type="ECO:0000256" key="1">
    <source>
        <dbReference type="ARBA" id="ARBA00006484"/>
    </source>
</evidence>
<evidence type="ECO:0000256" key="3">
    <source>
        <dbReference type="SAM" id="Phobius"/>
    </source>
</evidence>
<keyword evidence="3" id="KW-1133">Transmembrane helix</keyword>
<keyword evidence="2" id="KW-0560">Oxidoreductase</keyword>
<evidence type="ECO:0000313" key="4">
    <source>
        <dbReference type="EMBL" id="KIK56880.1"/>
    </source>
</evidence>
<feature type="transmembrane region" description="Helical" evidence="3">
    <location>
        <begin position="312"/>
        <end position="336"/>
    </location>
</feature>
<dbReference type="GO" id="GO:0016491">
    <property type="term" value="F:oxidoreductase activity"/>
    <property type="evidence" value="ECO:0007669"/>
    <property type="project" value="UniProtKB-KW"/>
</dbReference>
<dbReference type="SUPFAM" id="SSF51735">
    <property type="entry name" value="NAD(P)-binding Rossmann-fold domains"/>
    <property type="match status" value="1"/>
</dbReference>
<gene>
    <name evidence="4" type="ORF">GYMLUDRAFT_775579</name>
</gene>
<evidence type="ECO:0000256" key="2">
    <source>
        <dbReference type="ARBA" id="ARBA00023002"/>
    </source>
</evidence>
<name>A0A0D0B1B0_9AGAR</name>
<dbReference type="Gene3D" id="3.40.50.720">
    <property type="entry name" value="NAD(P)-binding Rossmann-like Domain"/>
    <property type="match status" value="1"/>
</dbReference>
<evidence type="ECO:0000313" key="5">
    <source>
        <dbReference type="Proteomes" id="UP000053593"/>
    </source>
</evidence>
<dbReference type="PANTHER" id="PTHR43180:SF33">
    <property type="entry name" value="15-HYDROXYPROSTAGLANDIN DEHYDROGENASE [NAD(+)]-LIKE"/>
    <property type="match status" value="1"/>
</dbReference>
<accession>A0A0D0B1B0</accession>
<dbReference type="InterPro" id="IPR002347">
    <property type="entry name" value="SDR_fam"/>
</dbReference>
<dbReference type="Proteomes" id="UP000053593">
    <property type="component" value="Unassembled WGS sequence"/>
</dbReference>
<dbReference type="AlphaFoldDB" id="A0A0D0B1B0"/>
<dbReference type="OrthoDB" id="5371740at2759"/>
<keyword evidence="3" id="KW-0472">Membrane</keyword>
<reference evidence="4 5" key="1">
    <citation type="submission" date="2014-04" db="EMBL/GenBank/DDBJ databases">
        <title>Evolutionary Origins and Diversification of the Mycorrhizal Mutualists.</title>
        <authorList>
            <consortium name="DOE Joint Genome Institute"/>
            <consortium name="Mycorrhizal Genomics Consortium"/>
            <person name="Kohler A."/>
            <person name="Kuo A."/>
            <person name="Nagy L.G."/>
            <person name="Floudas D."/>
            <person name="Copeland A."/>
            <person name="Barry K.W."/>
            <person name="Cichocki N."/>
            <person name="Veneault-Fourrey C."/>
            <person name="LaButti K."/>
            <person name="Lindquist E.A."/>
            <person name="Lipzen A."/>
            <person name="Lundell T."/>
            <person name="Morin E."/>
            <person name="Murat C."/>
            <person name="Riley R."/>
            <person name="Ohm R."/>
            <person name="Sun H."/>
            <person name="Tunlid A."/>
            <person name="Henrissat B."/>
            <person name="Grigoriev I.V."/>
            <person name="Hibbett D.S."/>
            <person name="Martin F."/>
        </authorList>
    </citation>
    <scope>NUCLEOTIDE SEQUENCE [LARGE SCALE GENOMIC DNA]</scope>
    <source>
        <strain evidence="4 5">FD-317 M1</strain>
    </source>
</reference>
<protein>
    <submittedName>
        <fullName evidence="4">Unplaced genomic scaffold GYMLUscaffold_46, whole genome shotgun sequence</fullName>
    </submittedName>
</protein>
<keyword evidence="3" id="KW-0812">Transmembrane</keyword>
<dbReference type="InterPro" id="IPR036291">
    <property type="entry name" value="NAD(P)-bd_dom_sf"/>
</dbReference>
<proteinExistence type="inferred from homology"/>